<dbReference type="EMBL" id="JARBHB010000008">
    <property type="protein sequence ID" value="KAJ8877797.1"/>
    <property type="molecule type" value="Genomic_DNA"/>
</dbReference>
<organism evidence="1 2">
    <name type="scientific">Dryococelus australis</name>
    <dbReference type="NCBI Taxonomy" id="614101"/>
    <lineage>
        <taxon>Eukaryota</taxon>
        <taxon>Metazoa</taxon>
        <taxon>Ecdysozoa</taxon>
        <taxon>Arthropoda</taxon>
        <taxon>Hexapoda</taxon>
        <taxon>Insecta</taxon>
        <taxon>Pterygota</taxon>
        <taxon>Neoptera</taxon>
        <taxon>Polyneoptera</taxon>
        <taxon>Phasmatodea</taxon>
        <taxon>Verophasmatodea</taxon>
        <taxon>Anareolatae</taxon>
        <taxon>Phasmatidae</taxon>
        <taxon>Eurycanthinae</taxon>
        <taxon>Dryococelus</taxon>
    </lineage>
</organism>
<evidence type="ECO:0000313" key="2">
    <source>
        <dbReference type="Proteomes" id="UP001159363"/>
    </source>
</evidence>
<reference evidence="1 2" key="1">
    <citation type="submission" date="2023-02" db="EMBL/GenBank/DDBJ databases">
        <title>LHISI_Scaffold_Assembly.</title>
        <authorList>
            <person name="Stuart O.P."/>
            <person name="Cleave R."/>
            <person name="Magrath M.J.L."/>
            <person name="Mikheyev A.S."/>
        </authorList>
    </citation>
    <scope>NUCLEOTIDE SEQUENCE [LARGE SCALE GENOMIC DNA]</scope>
    <source>
        <strain evidence="1">Daus_M_001</strain>
        <tissue evidence="1">Leg muscle</tissue>
    </source>
</reference>
<comment type="caution">
    <text evidence="1">The sequence shown here is derived from an EMBL/GenBank/DDBJ whole genome shotgun (WGS) entry which is preliminary data.</text>
</comment>
<keyword evidence="2" id="KW-1185">Reference proteome</keyword>
<protein>
    <submittedName>
        <fullName evidence="1">Uncharacterized protein</fullName>
    </submittedName>
</protein>
<proteinExistence type="predicted"/>
<feature type="non-terminal residue" evidence="1">
    <location>
        <position position="165"/>
    </location>
</feature>
<name>A0ABQ9H0K5_9NEOP</name>
<sequence length="165" mass="19509">MEWNLLFTMIWTRTIFVEFVSERIIKLTINCNGGKKTHILQVYAPEVGCSDEENRYDTVLGPHSFRNKNVEGGHLLDFCIRNSFVISNRWFEKRNSHKITRYSWDEPVGTMIDYIYIYILADKPVWDLIQDLIPSEHQDGDHCLLVADIKKKKPKKMKIDRYPKS</sequence>
<gene>
    <name evidence="1" type="ORF">PR048_022254</name>
</gene>
<evidence type="ECO:0000313" key="1">
    <source>
        <dbReference type="EMBL" id="KAJ8877797.1"/>
    </source>
</evidence>
<accession>A0ABQ9H0K5</accession>
<dbReference type="Proteomes" id="UP001159363">
    <property type="component" value="Chromosome 7"/>
</dbReference>